<evidence type="ECO:0000313" key="3">
    <source>
        <dbReference type="Proteomes" id="UP000051269"/>
    </source>
</evidence>
<protein>
    <recommendedName>
        <fullName evidence="4">GYF domain-containing protein</fullName>
    </recommendedName>
</protein>
<dbReference type="Proteomes" id="UP000051269">
    <property type="component" value="Unassembled WGS sequence"/>
</dbReference>
<sequence length="181" mass="20121">MSPLASMYRLQKAQTGRVLGPMDLDHLKALANQSLIAPEDLVQVDEGPWNKAPEVAGLEMLWWVEPLDGPRYGPTTAGTVAEFLQSGQLGGSELVSHVRTKETFTVNEFLEEMRRRRAARLKSRTIKLEEAPVATPSLDQSPAFDSALRLRIKQLETDLAKARAQLDHQAHELARLRASLS</sequence>
<dbReference type="EMBL" id="LIBO01000027">
    <property type="protein sequence ID" value="KRO62858.1"/>
    <property type="molecule type" value="Genomic_DNA"/>
</dbReference>
<evidence type="ECO:0008006" key="4">
    <source>
        <dbReference type="Google" id="ProtNLM"/>
    </source>
</evidence>
<gene>
    <name evidence="2" type="ORF">ABR82_01675</name>
</gene>
<comment type="caution">
    <text evidence="2">The sequence shown here is derived from an EMBL/GenBank/DDBJ whole genome shotgun (WGS) entry which is preliminary data.</text>
</comment>
<proteinExistence type="predicted"/>
<name>A0A0R2RRP2_9BACT</name>
<keyword evidence="1" id="KW-0175">Coiled coil</keyword>
<evidence type="ECO:0000256" key="1">
    <source>
        <dbReference type="SAM" id="Coils"/>
    </source>
</evidence>
<dbReference type="AlphaFoldDB" id="A0A0R2RRP2"/>
<evidence type="ECO:0000313" key="2">
    <source>
        <dbReference type="EMBL" id="KRO62858.1"/>
    </source>
</evidence>
<reference evidence="2 3" key="1">
    <citation type="submission" date="2015-10" db="EMBL/GenBank/DDBJ databases">
        <title>Metagenome-Assembled Genomes uncover a global brackish microbiome.</title>
        <authorList>
            <person name="Hugerth L.W."/>
            <person name="Larsson J."/>
            <person name="Alneberg J."/>
            <person name="Lindh M.V."/>
            <person name="Legrand C."/>
            <person name="Pinhassi J."/>
            <person name="Andersson A.F."/>
        </authorList>
    </citation>
    <scope>NUCLEOTIDE SEQUENCE [LARGE SCALE GENOMIC DNA]</scope>
    <source>
        <strain evidence="2">BACL18 MAG-120507-bin52</strain>
    </source>
</reference>
<organism evidence="2 3">
    <name type="scientific">Verrucomicrobia subdivision 6 bacterium BACL9 MAG-120507-bin52</name>
    <dbReference type="NCBI Taxonomy" id="1655590"/>
    <lineage>
        <taxon>Bacteria</taxon>
        <taxon>Pseudomonadati</taxon>
        <taxon>Verrucomicrobiota</taxon>
        <taxon>Verrucomicrobiia</taxon>
        <taxon>Verrucomicrobiales</taxon>
        <taxon>Verrucomicrobia subdivision 6</taxon>
    </lineage>
</organism>
<accession>A0A0R2RRP2</accession>
<feature type="coiled-coil region" evidence="1">
    <location>
        <begin position="145"/>
        <end position="179"/>
    </location>
</feature>